<organism evidence="2 3">
    <name type="scientific">Paenibacillus psychroresistens</name>
    <dbReference type="NCBI Taxonomy" id="1778678"/>
    <lineage>
        <taxon>Bacteria</taxon>
        <taxon>Bacillati</taxon>
        <taxon>Bacillota</taxon>
        <taxon>Bacilli</taxon>
        <taxon>Bacillales</taxon>
        <taxon>Paenibacillaceae</taxon>
        <taxon>Paenibacillus</taxon>
    </lineage>
</organism>
<sequence>METNILWIHGWGMSSQIWGDVSSWLPEVNHHFFSYAGCDTIDSFHVALSDKLLSAGENKQWTLVGWSLGAMLALEQWMNRFDNPKAYSIHSIIIVAGTLRFTNSNRQLGWPERVIERMRKQLQLNPQETLLQFASSMFSESDQESAEFTKLSETIAAFAQATDFTPAGLDAGLVYLRDTDLSVHWEVPYVQRPQLLWLHGADDPICPAGGMPDLNRAEVFVFPETGHIPFLTKPELFYDQVRSFLHANRPDDAQ</sequence>
<accession>A0A6B8RRS4</accession>
<dbReference type="EMBL" id="CP034235">
    <property type="protein sequence ID" value="QGQ98567.1"/>
    <property type="molecule type" value="Genomic_DNA"/>
</dbReference>
<dbReference type="InterPro" id="IPR029058">
    <property type="entry name" value="AB_hydrolase_fold"/>
</dbReference>
<protein>
    <submittedName>
        <fullName evidence="2">Alpha/beta hydrolase</fullName>
    </submittedName>
</protein>
<dbReference type="GO" id="GO:0016787">
    <property type="term" value="F:hydrolase activity"/>
    <property type="evidence" value="ECO:0007669"/>
    <property type="project" value="UniProtKB-KW"/>
</dbReference>
<dbReference type="Pfam" id="PF12697">
    <property type="entry name" value="Abhydrolase_6"/>
    <property type="match status" value="1"/>
</dbReference>
<name>A0A6B8RRS4_9BACL</name>
<proteinExistence type="predicted"/>
<dbReference type="InterPro" id="IPR000073">
    <property type="entry name" value="AB_hydrolase_1"/>
</dbReference>
<dbReference type="KEGG" id="ppsc:EHS13_28655"/>
<dbReference type="SUPFAM" id="SSF53474">
    <property type="entry name" value="alpha/beta-Hydrolases"/>
    <property type="match status" value="1"/>
</dbReference>
<evidence type="ECO:0000313" key="2">
    <source>
        <dbReference type="EMBL" id="QGQ98567.1"/>
    </source>
</evidence>
<dbReference type="RefSeq" id="WP_155703676.1">
    <property type="nucleotide sequence ID" value="NZ_CP034235.1"/>
</dbReference>
<dbReference type="OrthoDB" id="9773293at2"/>
<reference evidence="3" key="1">
    <citation type="submission" date="2018-11" db="EMBL/GenBank/DDBJ databases">
        <title>Complete genome sequence of Paenibacillus sp. ML311-T8.</title>
        <authorList>
            <person name="Nam Y.-D."/>
            <person name="Kang J."/>
            <person name="Chung W.-H."/>
            <person name="Park Y.S."/>
        </authorList>
    </citation>
    <scope>NUCLEOTIDE SEQUENCE [LARGE SCALE GENOMIC DNA]</scope>
    <source>
        <strain evidence="3">ML311-T8</strain>
    </source>
</reference>
<keyword evidence="2" id="KW-0378">Hydrolase</keyword>
<evidence type="ECO:0000259" key="1">
    <source>
        <dbReference type="Pfam" id="PF12697"/>
    </source>
</evidence>
<dbReference type="Gene3D" id="3.40.50.1820">
    <property type="entry name" value="alpha/beta hydrolase"/>
    <property type="match status" value="1"/>
</dbReference>
<feature type="domain" description="AB hydrolase-1" evidence="1">
    <location>
        <begin position="5"/>
        <end position="239"/>
    </location>
</feature>
<keyword evidence="3" id="KW-1185">Reference proteome</keyword>
<evidence type="ECO:0000313" key="3">
    <source>
        <dbReference type="Proteomes" id="UP000426246"/>
    </source>
</evidence>
<dbReference type="Proteomes" id="UP000426246">
    <property type="component" value="Chromosome"/>
</dbReference>
<gene>
    <name evidence="2" type="ORF">EHS13_28655</name>
</gene>
<dbReference type="AlphaFoldDB" id="A0A6B8RRS4"/>